<feature type="transmembrane region" description="Helical" evidence="2">
    <location>
        <begin position="78"/>
        <end position="101"/>
    </location>
</feature>
<evidence type="ECO:0000256" key="1">
    <source>
        <dbReference type="SAM" id="MobiDB-lite"/>
    </source>
</evidence>
<evidence type="ECO:0000256" key="2">
    <source>
        <dbReference type="SAM" id="Phobius"/>
    </source>
</evidence>
<keyword evidence="2" id="KW-1133">Transmembrane helix</keyword>
<comment type="caution">
    <text evidence="3">The sequence shown here is derived from an EMBL/GenBank/DDBJ whole genome shotgun (WGS) entry which is preliminary data.</text>
</comment>
<accession>A0ABP0HIQ0</accession>
<keyword evidence="2" id="KW-0812">Transmembrane</keyword>
<organism evidence="3 4">
    <name type="scientific">Durusdinium trenchii</name>
    <dbReference type="NCBI Taxonomy" id="1381693"/>
    <lineage>
        <taxon>Eukaryota</taxon>
        <taxon>Sar</taxon>
        <taxon>Alveolata</taxon>
        <taxon>Dinophyceae</taxon>
        <taxon>Suessiales</taxon>
        <taxon>Symbiodiniaceae</taxon>
        <taxon>Durusdinium</taxon>
    </lineage>
</organism>
<sequence>MSSSRSDGGINMSEMTMAADPAPDAEEGKPTRVLHEGPMPRHVWESRSPPRWRWCGMHLEDGNELVHRAARRMEGLRLCVQFSLVMGLTFFVIGLALAWYLKESLLRVPLRCWEDTFGPLRRSPIRSVRTLLVRIWDLEPPTLERSRFEEETNLWHVVMFGASTWIGRLQDLAFAFWNWTMISLWKGPWYARPVALTIVCLGALPFCFVYAGPWEMRWCCEKYLMHMPEGILILHQLKVAHEVFGRKLSPEAVAEMEAFMEWKDANL</sequence>
<name>A0ABP0HIQ0_9DINO</name>
<keyword evidence="2" id="KW-0472">Membrane</keyword>
<feature type="transmembrane region" description="Helical" evidence="2">
    <location>
        <begin position="189"/>
        <end position="211"/>
    </location>
</feature>
<protein>
    <submittedName>
        <fullName evidence="3">Uncharacterized protein</fullName>
    </submittedName>
</protein>
<evidence type="ECO:0000313" key="3">
    <source>
        <dbReference type="EMBL" id="CAK8989229.1"/>
    </source>
</evidence>
<reference evidence="3 4" key="1">
    <citation type="submission" date="2024-02" db="EMBL/GenBank/DDBJ databases">
        <authorList>
            <person name="Chen Y."/>
            <person name="Shah S."/>
            <person name="Dougan E. K."/>
            <person name="Thang M."/>
            <person name="Chan C."/>
        </authorList>
    </citation>
    <scope>NUCLEOTIDE SEQUENCE [LARGE SCALE GENOMIC DNA]</scope>
</reference>
<feature type="region of interest" description="Disordered" evidence="1">
    <location>
        <begin position="1"/>
        <end position="36"/>
    </location>
</feature>
<keyword evidence="4" id="KW-1185">Reference proteome</keyword>
<gene>
    <name evidence="3" type="ORF">CCMP2556_LOCUS1579</name>
</gene>
<dbReference type="EMBL" id="CAXAMN010000525">
    <property type="protein sequence ID" value="CAK8989229.1"/>
    <property type="molecule type" value="Genomic_DNA"/>
</dbReference>
<feature type="compositionally biased region" description="Basic and acidic residues" evidence="1">
    <location>
        <begin position="26"/>
        <end position="36"/>
    </location>
</feature>
<dbReference type="Proteomes" id="UP001642484">
    <property type="component" value="Unassembled WGS sequence"/>
</dbReference>
<evidence type="ECO:0000313" key="4">
    <source>
        <dbReference type="Proteomes" id="UP001642484"/>
    </source>
</evidence>
<proteinExistence type="predicted"/>